<reference evidence="1" key="3">
    <citation type="submission" date="2023-08" db="EMBL/GenBank/DDBJ databases">
        <authorList>
            <person name="Sun Q."/>
            <person name="Ohkuma M."/>
        </authorList>
    </citation>
    <scope>NUCLEOTIDE SEQUENCE</scope>
    <source>
        <strain evidence="1">JCM 4205</strain>
    </source>
</reference>
<dbReference type="Proteomes" id="UP000642014">
    <property type="component" value="Unassembled WGS sequence"/>
</dbReference>
<keyword evidence="3" id="KW-1185">Reference proteome</keyword>
<sequence>MQFLVLIGVLAGLLLVSLLPMLVIGAPKQWCRTCRHQSYDHRDGTGACTGDDFPVGELTPSGACPCGEYVPNRKPR</sequence>
<evidence type="ECO:0000313" key="3">
    <source>
        <dbReference type="Proteomes" id="UP000326029"/>
    </source>
</evidence>
<dbReference type="EMBL" id="CP023693">
    <property type="protein sequence ID" value="QEV31042.1"/>
    <property type="molecule type" value="Genomic_DNA"/>
</dbReference>
<dbReference type="EMBL" id="BMSJ01000003">
    <property type="protein sequence ID" value="GGR19851.1"/>
    <property type="molecule type" value="Genomic_DNA"/>
</dbReference>
<protein>
    <recommendedName>
        <fullName evidence="5">Secreted protein</fullName>
    </recommendedName>
</protein>
<accession>A0AAV4KGF3</accession>
<evidence type="ECO:0000313" key="4">
    <source>
        <dbReference type="Proteomes" id="UP000642014"/>
    </source>
</evidence>
<dbReference type="RefSeq" id="WP_062760937.1">
    <property type="nucleotide sequence ID" value="NZ_BMSJ01000003.1"/>
</dbReference>
<dbReference type="GeneID" id="95452482"/>
<proteinExistence type="predicted"/>
<gene>
    <name evidence="2" type="ORF">CP977_01695</name>
    <name evidence="1" type="ORF">GCM10010497_22510</name>
</gene>
<organism evidence="1 4">
    <name type="scientific">Streptomyces cinereoruber</name>
    <dbReference type="NCBI Taxonomy" id="67260"/>
    <lineage>
        <taxon>Bacteria</taxon>
        <taxon>Bacillati</taxon>
        <taxon>Actinomycetota</taxon>
        <taxon>Actinomycetes</taxon>
        <taxon>Kitasatosporales</taxon>
        <taxon>Streptomycetaceae</taxon>
        <taxon>Streptomyces</taxon>
    </lineage>
</organism>
<evidence type="ECO:0008006" key="5">
    <source>
        <dbReference type="Google" id="ProtNLM"/>
    </source>
</evidence>
<reference evidence="1 4" key="1">
    <citation type="journal article" date="2014" name="Int. J. Syst. Evol. Microbiol.">
        <title>Complete genome sequence of Corynebacterium casei LMG S-19264T (=DSM 44701T), isolated from a smear-ripened cheese.</title>
        <authorList>
            <consortium name="US DOE Joint Genome Institute (JGI-PGF)"/>
            <person name="Walter F."/>
            <person name="Albersmeier A."/>
            <person name="Kalinowski J."/>
            <person name="Ruckert C."/>
        </authorList>
    </citation>
    <scope>NUCLEOTIDE SEQUENCE [LARGE SCALE GENOMIC DNA]</scope>
    <source>
        <strain evidence="1 4">JCM 4205</strain>
    </source>
</reference>
<dbReference type="AlphaFoldDB" id="A0AAV4KGF3"/>
<name>A0AAV4KGF3_9ACTN</name>
<dbReference type="Proteomes" id="UP000326029">
    <property type="component" value="Chromosome"/>
</dbReference>
<evidence type="ECO:0000313" key="2">
    <source>
        <dbReference type="EMBL" id="QEV31042.1"/>
    </source>
</evidence>
<evidence type="ECO:0000313" key="1">
    <source>
        <dbReference type="EMBL" id="GGR19851.1"/>
    </source>
</evidence>
<reference evidence="2 3" key="2">
    <citation type="submission" date="2017-09" db="EMBL/GenBank/DDBJ databases">
        <authorList>
            <person name="Lee N."/>
            <person name="Cho B.-K."/>
        </authorList>
    </citation>
    <scope>NUCLEOTIDE SEQUENCE [LARGE SCALE GENOMIC DNA]</scope>
    <source>
        <strain evidence="2 3">ATCC 19740</strain>
    </source>
</reference>